<dbReference type="GO" id="GO:0015628">
    <property type="term" value="P:protein secretion by the type II secretion system"/>
    <property type="evidence" value="ECO:0007669"/>
    <property type="project" value="TreeGrafter"/>
</dbReference>
<dbReference type="Gene3D" id="1.10.150.320">
    <property type="entry name" value="Photosystem II 12 kDa extrinsic protein"/>
    <property type="match status" value="1"/>
</dbReference>
<feature type="region of interest" description="Disordered" evidence="1">
    <location>
        <begin position="60"/>
        <end position="86"/>
    </location>
</feature>
<feature type="compositionally biased region" description="Basic and acidic residues" evidence="1">
    <location>
        <begin position="70"/>
        <end position="79"/>
    </location>
</feature>
<dbReference type="PANTHER" id="PTHR21180">
    <property type="entry name" value="ENDONUCLEASE/EXONUCLEASE/PHOSPHATASE FAMILY DOMAIN-CONTAINING PROTEIN 1"/>
    <property type="match status" value="1"/>
</dbReference>
<dbReference type="GO" id="GO:0015627">
    <property type="term" value="C:type II protein secretion system complex"/>
    <property type="evidence" value="ECO:0007669"/>
    <property type="project" value="TreeGrafter"/>
</dbReference>
<dbReference type="Proteomes" id="UP000190121">
    <property type="component" value="Unassembled WGS sequence"/>
</dbReference>
<dbReference type="AlphaFoldDB" id="A0A1T4M5T6"/>
<dbReference type="SUPFAM" id="SSF47781">
    <property type="entry name" value="RuvA domain 2-like"/>
    <property type="match status" value="1"/>
</dbReference>
<evidence type="ECO:0000256" key="1">
    <source>
        <dbReference type="SAM" id="MobiDB-lite"/>
    </source>
</evidence>
<protein>
    <submittedName>
        <fullName evidence="2">Helix-hairpin-helix motif-containing protein</fullName>
    </submittedName>
</protein>
<dbReference type="EMBL" id="FUXE01000005">
    <property type="protein sequence ID" value="SJZ62275.1"/>
    <property type="molecule type" value="Genomic_DNA"/>
</dbReference>
<reference evidence="3" key="1">
    <citation type="submission" date="2017-02" db="EMBL/GenBank/DDBJ databases">
        <authorList>
            <person name="Varghese N."/>
            <person name="Submissions S."/>
        </authorList>
    </citation>
    <scope>NUCLEOTIDE SEQUENCE [LARGE SCALE GENOMIC DNA]</scope>
    <source>
        <strain evidence="3">ATCC 51356</strain>
    </source>
</reference>
<dbReference type="InterPro" id="IPR010994">
    <property type="entry name" value="RuvA_2-like"/>
</dbReference>
<dbReference type="RefSeq" id="WP_078736605.1">
    <property type="nucleotide sequence ID" value="NZ_FUXE01000005.1"/>
</dbReference>
<dbReference type="PANTHER" id="PTHR21180:SF32">
    <property type="entry name" value="ENDONUCLEASE_EXONUCLEASE_PHOSPHATASE FAMILY DOMAIN-CONTAINING PROTEIN 1"/>
    <property type="match status" value="1"/>
</dbReference>
<dbReference type="OrthoDB" id="981124at2"/>
<keyword evidence="3" id="KW-1185">Reference proteome</keyword>
<evidence type="ECO:0000313" key="3">
    <source>
        <dbReference type="Proteomes" id="UP000190121"/>
    </source>
</evidence>
<sequence>MSYNFFHFNRGDRMVLLLLSLLFLGGIFLFLFSSQGKADKLSSAQSSTTRTLLTQQECDTQPDPVIHKGTKNDTLETNDHYVGPPEPLTYKPKKRIPKGVILDLNTIDSTTLTQIPGIGPTFARRIVAYRERLGGYYTVLQLQEVYGMTQERYDEIKPYFSIASAPQPILWDTISYHAIPRHPYLNYLQRAALERILYRDGSIENWQQLKNLSEFTVEDSIRLSHYFSF</sequence>
<name>A0A1T4M5T6_9PORP</name>
<dbReference type="STRING" id="29524.SAMN02745171_00651"/>
<organism evidence="2 3">
    <name type="scientific">Porphyromonas circumdentaria</name>
    <dbReference type="NCBI Taxonomy" id="29524"/>
    <lineage>
        <taxon>Bacteria</taxon>
        <taxon>Pseudomonadati</taxon>
        <taxon>Bacteroidota</taxon>
        <taxon>Bacteroidia</taxon>
        <taxon>Bacteroidales</taxon>
        <taxon>Porphyromonadaceae</taxon>
        <taxon>Porphyromonas</taxon>
    </lineage>
</organism>
<proteinExistence type="predicted"/>
<dbReference type="Pfam" id="PF12836">
    <property type="entry name" value="HHH_3"/>
    <property type="match status" value="1"/>
</dbReference>
<gene>
    <name evidence="2" type="ORF">SAMN02745171_00651</name>
</gene>
<accession>A0A1T4M5T6</accession>
<evidence type="ECO:0000313" key="2">
    <source>
        <dbReference type="EMBL" id="SJZ62275.1"/>
    </source>
</evidence>
<dbReference type="InterPro" id="IPR051675">
    <property type="entry name" value="Endo/Exo/Phosphatase_dom_1"/>
</dbReference>